<proteinExistence type="predicted"/>
<gene>
    <name evidence="2" type="ORF">SELMODRAFT_428512</name>
</gene>
<dbReference type="KEGG" id="smo:SELMODRAFT_428512"/>
<evidence type="ECO:0000256" key="1">
    <source>
        <dbReference type="SAM" id="MobiDB-lite"/>
    </source>
</evidence>
<dbReference type="InParanoid" id="D8T332"/>
<keyword evidence="3" id="KW-1185">Reference proteome</keyword>
<protein>
    <submittedName>
        <fullName evidence="2">Uncharacterized protein</fullName>
    </submittedName>
</protein>
<evidence type="ECO:0000313" key="3">
    <source>
        <dbReference type="Proteomes" id="UP000001514"/>
    </source>
</evidence>
<sequence length="114" mass="12759">MLDKKKAGMDPPSTRMHPSWPLPRPSLHRHLGARSPEQRKTEITALFAQKSVQTAGSGGLLGGLQSAWWNRIKAGNPRNRHCAPTMPKDHCCLHGIEIYCNPCDLMLAIYRSFN</sequence>
<reference evidence="2 3" key="1">
    <citation type="journal article" date="2011" name="Science">
        <title>The Selaginella genome identifies genetic changes associated with the evolution of vascular plants.</title>
        <authorList>
            <person name="Banks J.A."/>
            <person name="Nishiyama T."/>
            <person name="Hasebe M."/>
            <person name="Bowman J.L."/>
            <person name="Gribskov M."/>
            <person name="dePamphilis C."/>
            <person name="Albert V.A."/>
            <person name="Aono N."/>
            <person name="Aoyama T."/>
            <person name="Ambrose B.A."/>
            <person name="Ashton N.W."/>
            <person name="Axtell M.J."/>
            <person name="Barker E."/>
            <person name="Barker M.S."/>
            <person name="Bennetzen J.L."/>
            <person name="Bonawitz N.D."/>
            <person name="Chapple C."/>
            <person name="Cheng C."/>
            <person name="Correa L.G."/>
            <person name="Dacre M."/>
            <person name="DeBarry J."/>
            <person name="Dreyer I."/>
            <person name="Elias M."/>
            <person name="Engstrom E.M."/>
            <person name="Estelle M."/>
            <person name="Feng L."/>
            <person name="Finet C."/>
            <person name="Floyd S.K."/>
            <person name="Frommer W.B."/>
            <person name="Fujita T."/>
            <person name="Gramzow L."/>
            <person name="Gutensohn M."/>
            <person name="Harholt J."/>
            <person name="Hattori M."/>
            <person name="Heyl A."/>
            <person name="Hirai T."/>
            <person name="Hiwatashi Y."/>
            <person name="Ishikawa M."/>
            <person name="Iwata M."/>
            <person name="Karol K.G."/>
            <person name="Koehler B."/>
            <person name="Kolukisaoglu U."/>
            <person name="Kubo M."/>
            <person name="Kurata T."/>
            <person name="Lalonde S."/>
            <person name="Li K."/>
            <person name="Li Y."/>
            <person name="Litt A."/>
            <person name="Lyons E."/>
            <person name="Manning G."/>
            <person name="Maruyama T."/>
            <person name="Michael T.P."/>
            <person name="Mikami K."/>
            <person name="Miyazaki S."/>
            <person name="Morinaga S."/>
            <person name="Murata T."/>
            <person name="Mueller-Roeber B."/>
            <person name="Nelson D.R."/>
            <person name="Obara M."/>
            <person name="Oguri Y."/>
            <person name="Olmstead R.G."/>
            <person name="Onodera N."/>
            <person name="Petersen B.L."/>
            <person name="Pils B."/>
            <person name="Prigge M."/>
            <person name="Rensing S.A."/>
            <person name="Riano-Pachon D.M."/>
            <person name="Roberts A.W."/>
            <person name="Sato Y."/>
            <person name="Scheller H.V."/>
            <person name="Schulz B."/>
            <person name="Schulz C."/>
            <person name="Shakirov E.V."/>
            <person name="Shibagaki N."/>
            <person name="Shinohara N."/>
            <person name="Shippen D.E."/>
            <person name="Soerensen I."/>
            <person name="Sotooka R."/>
            <person name="Sugimoto N."/>
            <person name="Sugita M."/>
            <person name="Sumikawa N."/>
            <person name="Tanurdzic M."/>
            <person name="Theissen G."/>
            <person name="Ulvskov P."/>
            <person name="Wakazuki S."/>
            <person name="Weng J.K."/>
            <person name="Willats W.W."/>
            <person name="Wipf D."/>
            <person name="Wolf P.G."/>
            <person name="Yang L."/>
            <person name="Zimmer A.D."/>
            <person name="Zhu Q."/>
            <person name="Mitros T."/>
            <person name="Hellsten U."/>
            <person name="Loque D."/>
            <person name="Otillar R."/>
            <person name="Salamov A."/>
            <person name="Schmutz J."/>
            <person name="Shapiro H."/>
            <person name="Lindquist E."/>
            <person name="Lucas S."/>
            <person name="Rokhsar D."/>
            <person name="Grigoriev I.V."/>
        </authorList>
    </citation>
    <scope>NUCLEOTIDE SEQUENCE [LARGE SCALE GENOMIC DNA]</scope>
</reference>
<dbReference type="AlphaFoldDB" id="D8T332"/>
<organism evidence="3">
    <name type="scientific">Selaginella moellendorffii</name>
    <name type="common">Spikemoss</name>
    <dbReference type="NCBI Taxonomy" id="88036"/>
    <lineage>
        <taxon>Eukaryota</taxon>
        <taxon>Viridiplantae</taxon>
        <taxon>Streptophyta</taxon>
        <taxon>Embryophyta</taxon>
        <taxon>Tracheophyta</taxon>
        <taxon>Lycopodiopsida</taxon>
        <taxon>Selaginellales</taxon>
        <taxon>Selaginellaceae</taxon>
        <taxon>Selaginella</taxon>
    </lineage>
</organism>
<evidence type="ECO:0000313" key="2">
    <source>
        <dbReference type="EMBL" id="EFJ08955.1"/>
    </source>
</evidence>
<accession>D8T332</accession>
<dbReference type="Gramene" id="EFJ08955">
    <property type="protein sequence ID" value="EFJ08955"/>
    <property type="gene ID" value="SELMODRAFT_428512"/>
</dbReference>
<dbReference type="EMBL" id="GL377667">
    <property type="protein sequence ID" value="EFJ08955.1"/>
    <property type="molecule type" value="Genomic_DNA"/>
</dbReference>
<name>D8T332_SELML</name>
<feature type="region of interest" description="Disordered" evidence="1">
    <location>
        <begin position="1"/>
        <end position="38"/>
    </location>
</feature>
<dbReference type="HOGENOM" id="CLU_2125391_0_0_1"/>
<dbReference type="Proteomes" id="UP000001514">
    <property type="component" value="Unassembled WGS sequence"/>
</dbReference>